<name>A0A7V1PTK8_CALAY</name>
<dbReference type="Proteomes" id="UP000886005">
    <property type="component" value="Unassembled WGS sequence"/>
</dbReference>
<dbReference type="InterPro" id="IPR003538">
    <property type="entry name" value="TonB"/>
</dbReference>
<reference evidence="13" key="1">
    <citation type="journal article" date="2020" name="mSystems">
        <title>Genome- and Community-Level Interaction Insights into Carbon Utilization and Element Cycling Functions of Hydrothermarchaeota in Hydrothermal Sediment.</title>
        <authorList>
            <person name="Zhou Z."/>
            <person name="Liu Y."/>
            <person name="Xu W."/>
            <person name="Pan J."/>
            <person name="Luo Z.H."/>
            <person name="Li M."/>
        </authorList>
    </citation>
    <scope>NUCLEOTIDE SEQUENCE [LARGE SCALE GENOMIC DNA]</scope>
    <source>
        <strain evidence="13">HyVt-456</strain>
    </source>
</reference>
<evidence type="ECO:0000256" key="3">
    <source>
        <dbReference type="ARBA" id="ARBA00022448"/>
    </source>
</evidence>
<dbReference type="GO" id="GO:0031992">
    <property type="term" value="F:energy transducer activity"/>
    <property type="evidence" value="ECO:0007669"/>
    <property type="project" value="InterPro"/>
</dbReference>
<keyword evidence="4" id="KW-1003">Cell membrane</keyword>
<dbReference type="InterPro" id="IPR006260">
    <property type="entry name" value="TonB/TolA_C"/>
</dbReference>
<dbReference type="InterPro" id="IPR037682">
    <property type="entry name" value="TonB_C"/>
</dbReference>
<dbReference type="GO" id="GO:0030288">
    <property type="term" value="C:outer membrane-bounded periplasmic space"/>
    <property type="evidence" value="ECO:0007669"/>
    <property type="project" value="InterPro"/>
</dbReference>
<keyword evidence="7" id="KW-0653">Protein transport</keyword>
<evidence type="ECO:0000259" key="12">
    <source>
        <dbReference type="PROSITE" id="PS52015"/>
    </source>
</evidence>
<dbReference type="Pfam" id="PF03544">
    <property type="entry name" value="TonB_C"/>
    <property type="match status" value="1"/>
</dbReference>
<comment type="caution">
    <text evidence="13">The sequence shown here is derived from an EMBL/GenBank/DDBJ whole genome shotgun (WGS) entry which is preliminary data.</text>
</comment>
<evidence type="ECO:0000256" key="5">
    <source>
        <dbReference type="ARBA" id="ARBA00022519"/>
    </source>
</evidence>
<dbReference type="PROSITE" id="PS52015">
    <property type="entry name" value="TONB_CTD"/>
    <property type="match status" value="1"/>
</dbReference>
<keyword evidence="9 11" id="KW-0472">Membrane</keyword>
<keyword evidence="3" id="KW-0813">Transport</keyword>
<keyword evidence="8 11" id="KW-1133">Transmembrane helix</keyword>
<proteinExistence type="inferred from homology"/>
<evidence type="ECO:0000313" key="13">
    <source>
        <dbReference type="EMBL" id="HED09540.1"/>
    </source>
</evidence>
<evidence type="ECO:0000256" key="7">
    <source>
        <dbReference type="ARBA" id="ARBA00022927"/>
    </source>
</evidence>
<comment type="subcellular location">
    <subcellularLocation>
        <location evidence="1">Cell inner membrane</location>
        <topology evidence="1">Single-pass membrane protein</topology>
        <orientation evidence="1">Periplasmic side</orientation>
    </subcellularLocation>
</comment>
<dbReference type="EMBL" id="DRLD01000068">
    <property type="protein sequence ID" value="HED09540.1"/>
    <property type="molecule type" value="Genomic_DNA"/>
</dbReference>
<evidence type="ECO:0000256" key="8">
    <source>
        <dbReference type="ARBA" id="ARBA00022989"/>
    </source>
</evidence>
<evidence type="ECO:0000256" key="9">
    <source>
        <dbReference type="ARBA" id="ARBA00023136"/>
    </source>
</evidence>
<dbReference type="PANTHER" id="PTHR33446">
    <property type="entry name" value="PROTEIN TONB-RELATED"/>
    <property type="match status" value="1"/>
</dbReference>
<dbReference type="GO" id="GO:0055085">
    <property type="term" value="P:transmembrane transport"/>
    <property type="evidence" value="ECO:0007669"/>
    <property type="project" value="InterPro"/>
</dbReference>
<gene>
    <name evidence="13" type="ORF">ENJ10_02535</name>
</gene>
<comment type="similarity">
    <text evidence="2">Belongs to the TonB family.</text>
</comment>
<feature type="region of interest" description="Disordered" evidence="10">
    <location>
        <begin position="60"/>
        <end position="84"/>
    </location>
</feature>
<dbReference type="PANTHER" id="PTHR33446:SF2">
    <property type="entry name" value="PROTEIN TONB"/>
    <property type="match status" value="1"/>
</dbReference>
<keyword evidence="5" id="KW-0997">Cell inner membrane</keyword>
<evidence type="ECO:0000256" key="2">
    <source>
        <dbReference type="ARBA" id="ARBA00006555"/>
    </source>
</evidence>
<evidence type="ECO:0000256" key="11">
    <source>
        <dbReference type="SAM" id="Phobius"/>
    </source>
</evidence>
<sequence length="209" mass="23711">MQALKTDPSVDLKLKYRKVLQASSAAALFLLTILFYSFQKYDSTFQLEEQPELTIQTIEIPPTQQLQKPPPPSRPSIPVESEDEDLLDDVTIEETEIDLAQIDDAPPPPPEEDEVFEFFAVSEKPKLLHKETPKYPDLARRAGIEGRVTIMVTISKKGDVIDAKVLKSIPMLDDAALNAAKKCKFKPAKQRDRFVKVKMSIPFDFRLRN</sequence>
<protein>
    <submittedName>
        <fullName evidence="13">Energy transducer TonB</fullName>
    </submittedName>
</protein>
<dbReference type="GO" id="GO:0015891">
    <property type="term" value="P:siderophore transport"/>
    <property type="evidence" value="ECO:0007669"/>
    <property type="project" value="InterPro"/>
</dbReference>
<evidence type="ECO:0000256" key="4">
    <source>
        <dbReference type="ARBA" id="ARBA00022475"/>
    </source>
</evidence>
<organism evidence="13">
    <name type="scientific">Caldithrix abyssi</name>
    <dbReference type="NCBI Taxonomy" id="187145"/>
    <lineage>
        <taxon>Bacteria</taxon>
        <taxon>Pseudomonadati</taxon>
        <taxon>Calditrichota</taxon>
        <taxon>Calditrichia</taxon>
        <taxon>Calditrichales</taxon>
        <taxon>Calditrichaceae</taxon>
        <taxon>Caldithrix</taxon>
    </lineage>
</organism>
<evidence type="ECO:0000256" key="10">
    <source>
        <dbReference type="SAM" id="MobiDB-lite"/>
    </source>
</evidence>
<dbReference type="GO" id="GO:0098797">
    <property type="term" value="C:plasma membrane protein complex"/>
    <property type="evidence" value="ECO:0007669"/>
    <property type="project" value="TreeGrafter"/>
</dbReference>
<evidence type="ECO:0000256" key="1">
    <source>
        <dbReference type="ARBA" id="ARBA00004383"/>
    </source>
</evidence>
<dbReference type="InterPro" id="IPR051045">
    <property type="entry name" value="TonB-dependent_transducer"/>
</dbReference>
<evidence type="ECO:0000256" key="6">
    <source>
        <dbReference type="ARBA" id="ARBA00022692"/>
    </source>
</evidence>
<dbReference type="Gene3D" id="3.30.1150.10">
    <property type="match status" value="1"/>
</dbReference>
<keyword evidence="6 11" id="KW-0812">Transmembrane</keyword>
<accession>A0A7V1PTK8</accession>
<dbReference type="PRINTS" id="PR01374">
    <property type="entry name" value="TONBPROTEIN"/>
</dbReference>
<dbReference type="SUPFAM" id="SSF74653">
    <property type="entry name" value="TolA/TonB C-terminal domain"/>
    <property type="match status" value="1"/>
</dbReference>
<dbReference type="GO" id="GO:0015031">
    <property type="term" value="P:protein transport"/>
    <property type="evidence" value="ECO:0007669"/>
    <property type="project" value="UniProtKB-KW"/>
</dbReference>
<feature type="transmembrane region" description="Helical" evidence="11">
    <location>
        <begin position="20"/>
        <end position="38"/>
    </location>
</feature>
<feature type="domain" description="TonB C-terminal" evidence="12">
    <location>
        <begin position="120"/>
        <end position="209"/>
    </location>
</feature>
<dbReference type="AlphaFoldDB" id="A0A7V1PTK8"/>
<dbReference type="NCBIfam" id="TIGR01352">
    <property type="entry name" value="tonB_Cterm"/>
    <property type="match status" value="1"/>
</dbReference>